<feature type="region of interest" description="Disordered" evidence="1">
    <location>
        <begin position="59"/>
        <end position="92"/>
    </location>
</feature>
<organism evidence="2 3">
    <name type="scientific">Ditylenchus dipsaci</name>
    <dbReference type="NCBI Taxonomy" id="166011"/>
    <lineage>
        <taxon>Eukaryota</taxon>
        <taxon>Metazoa</taxon>
        <taxon>Ecdysozoa</taxon>
        <taxon>Nematoda</taxon>
        <taxon>Chromadorea</taxon>
        <taxon>Rhabditida</taxon>
        <taxon>Tylenchina</taxon>
        <taxon>Tylenchomorpha</taxon>
        <taxon>Sphaerularioidea</taxon>
        <taxon>Anguinidae</taxon>
        <taxon>Anguininae</taxon>
        <taxon>Ditylenchus</taxon>
    </lineage>
</organism>
<evidence type="ECO:0000313" key="3">
    <source>
        <dbReference type="WBParaSite" id="jg13963"/>
    </source>
</evidence>
<evidence type="ECO:0000256" key="1">
    <source>
        <dbReference type="SAM" id="MobiDB-lite"/>
    </source>
</evidence>
<accession>A0A915CYL7</accession>
<dbReference type="Proteomes" id="UP000887574">
    <property type="component" value="Unplaced"/>
</dbReference>
<dbReference type="WBParaSite" id="jg13963">
    <property type="protein sequence ID" value="jg13963"/>
    <property type="gene ID" value="jg13963"/>
</dbReference>
<evidence type="ECO:0000313" key="2">
    <source>
        <dbReference type="Proteomes" id="UP000887574"/>
    </source>
</evidence>
<sequence length="92" mass="10252">MPKKKFAAPKPPEQKQEKYFGANEDEHQVSRKHISSPLPFFPSGREAMEILDDLYNTLDDQSDSGGGTHPHGHKLVSLLIATTSNRNPTPKN</sequence>
<keyword evidence="2" id="KW-1185">Reference proteome</keyword>
<dbReference type="AlphaFoldDB" id="A0A915CYL7"/>
<feature type="compositionally biased region" description="Polar residues" evidence="1">
    <location>
        <begin position="80"/>
        <end position="92"/>
    </location>
</feature>
<protein>
    <submittedName>
        <fullName evidence="3">Uncharacterized protein</fullName>
    </submittedName>
</protein>
<name>A0A915CYL7_9BILA</name>
<reference evidence="3" key="1">
    <citation type="submission" date="2022-11" db="UniProtKB">
        <authorList>
            <consortium name="WormBaseParasite"/>
        </authorList>
    </citation>
    <scope>IDENTIFICATION</scope>
</reference>
<proteinExistence type="predicted"/>